<evidence type="ECO:0000313" key="3">
    <source>
        <dbReference type="Proteomes" id="UP000247345"/>
    </source>
</evidence>
<organism evidence="2 3">
    <name type="scientific">Polaribacter butkevichii</name>
    <dbReference type="NCBI Taxonomy" id="218490"/>
    <lineage>
        <taxon>Bacteria</taxon>
        <taxon>Pseudomonadati</taxon>
        <taxon>Bacteroidota</taxon>
        <taxon>Flavobacteriia</taxon>
        <taxon>Flavobacteriales</taxon>
        <taxon>Flavobacteriaceae</taxon>
    </lineage>
</organism>
<dbReference type="OrthoDB" id="1146847at2"/>
<dbReference type="Proteomes" id="UP000247345">
    <property type="component" value="Unassembled WGS sequence"/>
</dbReference>
<evidence type="ECO:0008006" key="4">
    <source>
        <dbReference type="Google" id="ProtNLM"/>
    </source>
</evidence>
<evidence type="ECO:0000256" key="1">
    <source>
        <dbReference type="SAM" id="SignalP"/>
    </source>
</evidence>
<evidence type="ECO:0000313" key="2">
    <source>
        <dbReference type="EMBL" id="PQJ72438.1"/>
    </source>
</evidence>
<keyword evidence="3" id="KW-1185">Reference proteome</keyword>
<feature type="signal peptide" evidence="1">
    <location>
        <begin position="1"/>
        <end position="18"/>
    </location>
</feature>
<dbReference type="AlphaFoldDB" id="A0A2P6CC51"/>
<gene>
    <name evidence="2" type="ORF">BTO14_03865</name>
</gene>
<proteinExistence type="predicted"/>
<comment type="caution">
    <text evidence="2">The sequence shown here is derived from an EMBL/GenBank/DDBJ whole genome shotgun (WGS) entry which is preliminary data.</text>
</comment>
<sequence length="463" mass="53772">MIKYLLRFILLITITGFASCNSTSKNTTTYFGGKIINPKSNFIVLYSMDKVIDTLYLGKDNKFLGKLDNANEGLYYFKHGNENQYIYIEPKDSLMLRLNTWDFDESIVFAGKGAERNNILIDCFLEEEKDNKIFYKLNQLQPSAFIKKADSLLLLKQKTYRNYIEQHPDETKGFNNVLKVALTYPIYARIERYPIANVKYNHKTKFTAIDKSFYKYRASVSINNDSLMYYPPYSLYVRNFLYNTTYALGHKPMTDEYSSDFTVDLLKTIDNNIKSEASKNAFLKQTVIGHFYKKSSCNANKDAFDAYFKLSTSTKDKDHVKQLLLDSKTLHKGQELTDFTLYDFTNGKHTIKTLTKNKNTFLLFWNSEYITPIYISSRVNYLSRKFPNIQFIQIKIDGNSHDRIPKLDIKNQYFITADSEANSFLTSKMTRSIIVDKQGVVTNGFASISSKKLYSELKKLNNH</sequence>
<dbReference type="RefSeq" id="WP_105048101.1">
    <property type="nucleotide sequence ID" value="NZ_CP150661.1"/>
</dbReference>
<reference evidence="2 3" key="1">
    <citation type="submission" date="2016-12" db="EMBL/GenBank/DDBJ databases">
        <title>Trade-off between light-utilization and light-protection in marine flavobacteria.</title>
        <authorList>
            <person name="Kumagai Y."/>
            <person name="Yoshizawa S."/>
            <person name="Kogure K."/>
            <person name="Iwasaki W."/>
        </authorList>
    </citation>
    <scope>NUCLEOTIDE SEQUENCE [LARGE SCALE GENOMIC DNA]</scope>
    <source>
        <strain evidence="2 3">KCTC 12100</strain>
    </source>
</reference>
<name>A0A2P6CC51_9FLAO</name>
<accession>A0A2P6CC51</accession>
<feature type="chain" id="PRO_5015168701" description="Thioredoxin domain-containing protein" evidence="1">
    <location>
        <begin position="19"/>
        <end position="463"/>
    </location>
</feature>
<protein>
    <recommendedName>
        <fullName evidence="4">Thioredoxin domain-containing protein</fullName>
    </recommendedName>
</protein>
<dbReference type="PROSITE" id="PS51257">
    <property type="entry name" value="PROKAR_LIPOPROTEIN"/>
    <property type="match status" value="1"/>
</dbReference>
<dbReference type="EMBL" id="MSCK01000001">
    <property type="protein sequence ID" value="PQJ72438.1"/>
    <property type="molecule type" value="Genomic_DNA"/>
</dbReference>
<keyword evidence="1" id="KW-0732">Signal</keyword>
<dbReference type="Gene3D" id="3.40.30.10">
    <property type="entry name" value="Glutaredoxin"/>
    <property type="match status" value="1"/>
</dbReference>